<accession>A0A2Z6ZXP3</accession>
<gene>
    <name evidence="3" type="ORF">F511_44560</name>
</gene>
<evidence type="ECO:0000313" key="3">
    <source>
        <dbReference type="EMBL" id="KZV14037.1"/>
    </source>
</evidence>
<reference evidence="3 4" key="1">
    <citation type="journal article" date="2015" name="Proc. Natl. Acad. Sci. U.S.A.">
        <title>The resurrection genome of Boea hygrometrica: A blueprint for survival of dehydration.</title>
        <authorList>
            <person name="Xiao L."/>
            <person name="Yang G."/>
            <person name="Zhang L."/>
            <person name="Yang X."/>
            <person name="Zhao S."/>
            <person name="Ji Z."/>
            <person name="Zhou Q."/>
            <person name="Hu M."/>
            <person name="Wang Y."/>
            <person name="Chen M."/>
            <person name="Xu Y."/>
            <person name="Jin H."/>
            <person name="Xiao X."/>
            <person name="Hu G."/>
            <person name="Bao F."/>
            <person name="Hu Y."/>
            <person name="Wan P."/>
            <person name="Li L."/>
            <person name="Deng X."/>
            <person name="Kuang T."/>
            <person name="Xiang C."/>
            <person name="Zhu J.K."/>
            <person name="Oliver M.J."/>
            <person name="He Y."/>
        </authorList>
    </citation>
    <scope>NUCLEOTIDE SEQUENCE [LARGE SCALE GENOMIC DNA]</scope>
    <source>
        <strain evidence="4">cv. XS01</strain>
    </source>
</reference>
<sequence>MNNKITELPAASCVQCSEISTLFLQGNDALKIIPTSFLEGFKSLKILDLSQTRIESLPSLDRVNQLRALILHGCSYLKELPALDGLSGLRVLDCNGCYELKELPALDGLSGLRVLDCYDAPITPFPYIGISRLHKLEYLDLSLHVENPLDGHRIFEEVLPLLEHLTVFHARLDCSPHIGNEHLNLLERIKHVSITTGRSIIDVKWDNYVQLWSFEGPIELIERSLRRAPRWSFYKCRNDLAPLKTLARSGCFSSVKFLTILDATFHLTKDQSFCATFDLLPNLEEIELQNVSGLESVSELGLIFGMSFSKLKSIEIVACDQLRYVFTPNVNQKLEKLQVMYVRFCSVLECPFQDMDMGHVPNLQKVTLAYLPLLRDRCINYMESWGNLKLEVINCGRIRELPLESLNA</sequence>
<name>A0A2Z6ZXP3_9LAMI</name>
<evidence type="ECO:0000259" key="2">
    <source>
        <dbReference type="Pfam" id="PF23598"/>
    </source>
</evidence>
<keyword evidence="1" id="KW-0677">Repeat</keyword>
<dbReference type="InterPro" id="IPR032675">
    <property type="entry name" value="LRR_dom_sf"/>
</dbReference>
<dbReference type="InterPro" id="IPR001611">
    <property type="entry name" value="Leu-rich_rpt"/>
</dbReference>
<dbReference type="EMBL" id="KV022601">
    <property type="protein sequence ID" value="KZV14037.1"/>
    <property type="molecule type" value="Genomic_DNA"/>
</dbReference>
<dbReference type="OrthoDB" id="664960at2759"/>
<dbReference type="PANTHER" id="PTHR47186">
    <property type="entry name" value="LEUCINE-RICH REPEAT-CONTAINING PROTEIN 57"/>
    <property type="match status" value="1"/>
</dbReference>
<keyword evidence="4" id="KW-1185">Reference proteome</keyword>
<dbReference type="Proteomes" id="UP000250235">
    <property type="component" value="Unassembled WGS sequence"/>
</dbReference>
<dbReference type="PANTHER" id="PTHR47186:SF20">
    <property type="entry name" value="DISEASE RESISTANCE PROTEIN RPS5-LIKE"/>
    <property type="match status" value="1"/>
</dbReference>
<evidence type="ECO:0000313" key="4">
    <source>
        <dbReference type="Proteomes" id="UP000250235"/>
    </source>
</evidence>
<protein>
    <submittedName>
        <fullName evidence="3">Disease resistance protein</fullName>
    </submittedName>
</protein>
<dbReference type="AlphaFoldDB" id="A0A2Z6ZXP3"/>
<dbReference type="Pfam" id="PF23598">
    <property type="entry name" value="LRR_14"/>
    <property type="match status" value="1"/>
</dbReference>
<dbReference type="PROSITE" id="PS51450">
    <property type="entry name" value="LRR"/>
    <property type="match status" value="1"/>
</dbReference>
<proteinExistence type="predicted"/>
<evidence type="ECO:0000256" key="1">
    <source>
        <dbReference type="ARBA" id="ARBA00022737"/>
    </source>
</evidence>
<organism evidence="3 4">
    <name type="scientific">Dorcoceras hygrometricum</name>
    <dbReference type="NCBI Taxonomy" id="472368"/>
    <lineage>
        <taxon>Eukaryota</taxon>
        <taxon>Viridiplantae</taxon>
        <taxon>Streptophyta</taxon>
        <taxon>Embryophyta</taxon>
        <taxon>Tracheophyta</taxon>
        <taxon>Spermatophyta</taxon>
        <taxon>Magnoliopsida</taxon>
        <taxon>eudicotyledons</taxon>
        <taxon>Gunneridae</taxon>
        <taxon>Pentapetalae</taxon>
        <taxon>asterids</taxon>
        <taxon>lamiids</taxon>
        <taxon>Lamiales</taxon>
        <taxon>Gesneriaceae</taxon>
        <taxon>Didymocarpoideae</taxon>
        <taxon>Trichosporeae</taxon>
        <taxon>Loxocarpinae</taxon>
        <taxon>Dorcoceras</taxon>
    </lineage>
</organism>
<feature type="domain" description="Disease resistance R13L4/SHOC-2-like LRR" evidence="2">
    <location>
        <begin position="37"/>
        <end position="368"/>
    </location>
</feature>
<dbReference type="SUPFAM" id="SSF52058">
    <property type="entry name" value="L domain-like"/>
    <property type="match status" value="1"/>
</dbReference>
<dbReference type="Gene3D" id="3.80.10.10">
    <property type="entry name" value="Ribonuclease Inhibitor"/>
    <property type="match status" value="1"/>
</dbReference>
<dbReference type="InterPro" id="IPR055414">
    <property type="entry name" value="LRR_R13L4/SHOC2-like"/>
</dbReference>